<dbReference type="AlphaFoldDB" id="A0A0F9VLE1"/>
<dbReference type="Gene3D" id="1.10.357.40">
    <property type="entry name" value="YbiA-like"/>
    <property type="match status" value="1"/>
</dbReference>
<comment type="caution">
    <text evidence="1">The sequence shown here is derived from an EMBL/GenBank/DDBJ whole genome shotgun (WGS) entry which is preliminary data.</text>
</comment>
<dbReference type="SUPFAM" id="SSF143990">
    <property type="entry name" value="YbiA-like"/>
    <property type="match status" value="1"/>
</dbReference>
<accession>A0A0F9VLE1</accession>
<dbReference type="InterPro" id="IPR037238">
    <property type="entry name" value="YbiA-like_sf"/>
</dbReference>
<organism evidence="1">
    <name type="scientific">marine sediment metagenome</name>
    <dbReference type="NCBI Taxonomy" id="412755"/>
    <lineage>
        <taxon>unclassified sequences</taxon>
        <taxon>metagenomes</taxon>
        <taxon>ecological metagenomes</taxon>
    </lineage>
</organism>
<name>A0A0F9VLE1_9ZZZZ</name>
<dbReference type="CDD" id="cd15457">
    <property type="entry name" value="NADAR"/>
    <property type="match status" value="1"/>
</dbReference>
<dbReference type="EMBL" id="LAZR01000495">
    <property type="protein sequence ID" value="KKN66618.1"/>
    <property type="molecule type" value="Genomic_DNA"/>
</dbReference>
<gene>
    <name evidence="1" type="ORF">LCGC14_0469530</name>
</gene>
<evidence type="ECO:0000313" key="1">
    <source>
        <dbReference type="EMBL" id="KKN66618.1"/>
    </source>
</evidence>
<reference evidence="1" key="1">
    <citation type="journal article" date="2015" name="Nature">
        <title>Complex archaea that bridge the gap between prokaryotes and eukaryotes.</title>
        <authorList>
            <person name="Spang A."/>
            <person name="Saw J.H."/>
            <person name="Jorgensen S.L."/>
            <person name="Zaremba-Niedzwiedzka K."/>
            <person name="Martijn J."/>
            <person name="Lind A.E."/>
            <person name="van Eijk R."/>
            <person name="Schleper C."/>
            <person name="Guy L."/>
            <person name="Ettema T.J."/>
        </authorList>
    </citation>
    <scope>NUCLEOTIDE SEQUENCE</scope>
</reference>
<proteinExistence type="predicted"/>
<sequence>MWPSTEHYFQAQKFINTDPSWAEVIRTTQKPGASATMGKSRSHPIAPNWEDIKQLGRYQI</sequence>
<dbReference type="InterPro" id="IPR012816">
    <property type="entry name" value="NADAR"/>
</dbReference>
<protein>
    <submittedName>
        <fullName evidence="1">Uncharacterized protein</fullName>
    </submittedName>
</protein>